<gene>
    <name evidence="12" type="ORF">NQ318_007261</name>
</gene>
<evidence type="ECO:0000256" key="3">
    <source>
        <dbReference type="ARBA" id="ARBA00022473"/>
    </source>
</evidence>
<keyword evidence="6 10" id="KW-0879">Wnt signaling pathway</keyword>
<keyword evidence="5" id="KW-0272">Extracellular matrix</keyword>
<evidence type="ECO:0000313" key="13">
    <source>
        <dbReference type="Proteomes" id="UP001162162"/>
    </source>
</evidence>
<dbReference type="Proteomes" id="UP001162162">
    <property type="component" value="Unassembled WGS sequence"/>
</dbReference>
<keyword evidence="7" id="KW-1015">Disulfide bond</keyword>
<dbReference type="GO" id="GO:0005125">
    <property type="term" value="F:cytokine activity"/>
    <property type="evidence" value="ECO:0007669"/>
    <property type="project" value="TreeGrafter"/>
</dbReference>
<evidence type="ECO:0000256" key="6">
    <source>
        <dbReference type="ARBA" id="ARBA00022687"/>
    </source>
</evidence>
<evidence type="ECO:0000256" key="2">
    <source>
        <dbReference type="ARBA" id="ARBA00005683"/>
    </source>
</evidence>
<name>A0AAV8XVT4_9CUCU</name>
<evidence type="ECO:0000256" key="5">
    <source>
        <dbReference type="ARBA" id="ARBA00022530"/>
    </source>
</evidence>
<comment type="similarity">
    <text evidence="2 10">Belongs to the Wnt family.</text>
</comment>
<organism evidence="12 13">
    <name type="scientific">Aromia moschata</name>
    <dbReference type="NCBI Taxonomy" id="1265417"/>
    <lineage>
        <taxon>Eukaryota</taxon>
        <taxon>Metazoa</taxon>
        <taxon>Ecdysozoa</taxon>
        <taxon>Arthropoda</taxon>
        <taxon>Hexapoda</taxon>
        <taxon>Insecta</taxon>
        <taxon>Pterygota</taxon>
        <taxon>Neoptera</taxon>
        <taxon>Endopterygota</taxon>
        <taxon>Coleoptera</taxon>
        <taxon>Polyphaga</taxon>
        <taxon>Cucujiformia</taxon>
        <taxon>Chrysomeloidea</taxon>
        <taxon>Cerambycidae</taxon>
        <taxon>Cerambycinae</taxon>
        <taxon>Callichromatini</taxon>
        <taxon>Aromia</taxon>
    </lineage>
</organism>
<keyword evidence="9" id="KW-0449">Lipoprotein</keyword>
<evidence type="ECO:0000256" key="4">
    <source>
        <dbReference type="ARBA" id="ARBA00022525"/>
    </source>
</evidence>
<evidence type="ECO:0000256" key="1">
    <source>
        <dbReference type="ARBA" id="ARBA00004498"/>
    </source>
</evidence>
<evidence type="ECO:0000256" key="9">
    <source>
        <dbReference type="ARBA" id="ARBA00023288"/>
    </source>
</evidence>
<evidence type="ECO:0000256" key="8">
    <source>
        <dbReference type="ARBA" id="ARBA00023180"/>
    </source>
</evidence>
<keyword evidence="3 10" id="KW-0217">Developmental protein</keyword>
<feature type="transmembrane region" description="Helical" evidence="11">
    <location>
        <begin position="23"/>
        <end position="46"/>
    </location>
</feature>
<keyword evidence="4" id="KW-0964">Secreted</keyword>
<protein>
    <recommendedName>
        <fullName evidence="10">Protein Wnt</fullName>
    </recommendedName>
</protein>
<dbReference type="GO" id="GO:0005615">
    <property type="term" value="C:extracellular space"/>
    <property type="evidence" value="ECO:0007669"/>
    <property type="project" value="TreeGrafter"/>
</dbReference>
<keyword evidence="11" id="KW-1133">Transmembrane helix</keyword>
<evidence type="ECO:0000256" key="11">
    <source>
        <dbReference type="SAM" id="Phobius"/>
    </source>
</evidence>
<dbReference type="GO" id="GO:0030182">
    <property type="term" value="P:neuron differentiation"/>
    <property type="evidence" value="ECO:0007669"/>
    <property type="project" value="TreeGrafter"/>
</dbReference>
<dbReference type="GO" id="GO:0060070">
    <property type="term" value="P:canonical Wnt signaling pathway"/>
    <property type="evidence" value="ECO:0007669"/>
    <property type="project" value="TreeGrafter"/>
</dbReference>
<evidence type="ECO:0000313" key="12">
    <source>
        <dbReference type="EMBL" id="KAJ8941861.1"/>
    </source>
</evidence>
<comment type="subcellular location">
    <subcellularLocation>
        <location evidence="1 10">Secreted</location>
        <location evidence="1 10">Extracellular space</location>
        <location evidence="1 10">Extracellular matrix</location>
    </subcellularLocation>
</comment>
<evidence type="ECO:0000256" key="7">
    <source>
        <dbReference type="ARBA" id="ARBA00023157"/>
    </source>
</evidence>
<dbReference type="AlphaFoldDB" id="A0AAV8XVT4"/>
<evidence type="ECO:0000256" key="10">
    <source>
        <dbReference type="RuleBase" id="RU003500"/>
    </source>
</evidence>
<keyword evidence="8" id="KW-0325">Glycoprotein</keyword>
<dbReference type="PANTHER" id="PTHR12027">
    <property type="entry name" value="WNT RELATED"/>
    <property type="match status" value="1"/>
</dbReference>
<comment type="function">
    <text evidence="10">Ligand for members of the frizzled family of seven transmembrane receptors.</text>
</comment>
<proteinExistence type="inferred from homology"/>
<dbReference type="EMBL" id="JAPWTK010000349">
    <property type="protein sequence ID" value="KAJ8941861.1"/>
    <property type="molecule type" value="Genomic_DNA"/>
</dbReference>
<sequence length="102" mass="11535">MAEPRRTGMKLTVMQDSFEDNTFILLNTIVYGVTFEAAFCTIIPGLTSRQREMCRTSPDAMVAVGDGIRLATNECRYQFRHQRWNCTGIENPSSFGHVVIVD</sequence>
<keyword evidence="11" id="KW-0472">Membrane</keyword>
<dbReference type="GO" id="GO:0046330">
    <property type="term" value="P:positive regulation of JNK cascade"/>
    <property type="evidence" value="ECO:0007669"/>
    <property type="project" value="TreeGrafter"/>
</dbReference>
<reference evidence="12" key="1">
    <citation type="journal article" date="2023" name="Insect Mol. Biol.">
        <title>Genome sequencing provides insights into the evolution of gene families encoding plant cell wall-degrading enzymes in longhorned beetles.</title>
        <authorList>
            <person name="Shin N.R."/>
            <person name="Okamura Y."/>
            <person name="Kirsch R."/>
            <person name="Pauchet Y."/>
        </authorList>
    </citation>
    <scope>NUCLEOTIDE SEQUENCE</scope>
    <source>
        <strain evidence="12">AMC_N1</strain>
    </source>
</reference>
<dbReference type="GO" id="GO:0005109">
    <property type="term" value="F:frizzled binding"/>
    <property type="evidence" value="ECO:0007669"/>
    <property type="project" value="TreeGrafter"/>
</dbReference>
<dbReference type="GO" id="GO:0045165">
    <property type="term" value="P:cell fate commitment"/>
    <property type="evidence" value="ECO:0007669"/>
    <property type="project" value="TreeGrafter"/>
</dbReference>
<accession>A0AAV8XVT4</accession>
<dbReference type="Pfam" id="PF00110">
    <property type="entry name" value="wnt"/>
    <property type="match status" value="1"/>
</dbReference>
<keyword evidence="13" id="KW-1185">Reference proteome</keyword>
<dbReference type="InterPro" id="IPR005817">
    <property type="entry name" value="Wnt"/>
</dbReference>
<keyword evidence="11" id="KW-0812">Transmembrane</keyword>
<comment type="caution">
    <text evidence="12">The sequence shown here is derived from an EMBL/GenBank/DDBJ whole genome shotgun (WGS) entry which is preliminary data.</text>
</comment>
<dbReference type="PANTHER" id="PTHR12027:SF112">
    <property type="entry name" value="PROTEIN WNT-2"/>
    <property type="match status" value="1"/>
</dbReference>